<dbReference type="Gene3D" id="3.40.50.1820">
    <property type="entry name" value="alpha/beta hydrolase"/>
    <property type="match status" value="1"/>
</dbReference>
<evidence type="ECO:0000259" key="2">
    <source>
        <dbReference type="Pfam" id="PF00561"/>
    </source>
</evidence>
<keyword evidence="1" id="KW-0378">Hydrolase</keyword>
<accession>A0A1G6XFI8</accession>
<reference evidence="4" key="1">
    <citation type="submission" date="2016-10" db="EMBL/GenBank/DDBJ databases">
        <authorList>
            <person name="Varghese N."/>
            <person name="Submissions S."/>
        </authorList>
    </citation>
    <scope>NUCLEOTIDE SEQUENCE [LARGE SCALE GENOMIC DNA]</scope>
    <source>
        <strain evidence="4">CGMCC 4.3516</strain>
    </source>
</reference>
<evidence type="ECO:0000313" key="4">
    <source>
        <dbReference type="Proteomes" id="UP000198949"/>
    </source>
</evidence>
<dbReference type="SUPFAM" id="SSF53474">
    <property type="entry name" value="alpha/beta-Hydrolases"/>
    <property type="match status" value="1"/>
</dbReference>
<dbReference type="Proteomes" id="UP000198949">
    <property type="component" value="Unassembled WGS sequence"/>
</dbReference>
<dbReference type="EMBL" id="FNAD01000007">
    <property type="protein sequence ID" value="SDD76573.1"/>
    <property type="molecule type" value="Genomic_DNA"/>
</dbReference>
<evidence type="ECO:0000256" key="1">
    <source>
        <dbReference type="ARBA" id="ARBA00022801"/>
    </source>
</evidence>
<dbReference type="InterPro" id="IPR000073">
    <property type="entry name" value="AB_hydrolase_1"/>
</dbReference>
<dbReference type="PROSITE" id="PS51318">
    <property type="entry name" value="TAT"/>
    <property type="match status" value="1"/>
</dbReference>
<organism evidence="3 4">
    <name type="scientific">Glycomyces harbinensis</name>
    <dbReference type="NCBI Taxonomy" id="58114"/>
    <lineage>
        <taxon>Bacteria</taxon>
        <taxon>Bacillati</taxon>
        <taxon>Actinomycetota</taxon>
        <taxon>Actinomycetes</taxon>
        <taxon>Glycomycetales</taxon>
        <taxon>Glycomycetaceae</taxon>
        <taxon>Glycomyces</taxon>
    </lineage>
</organism>
<proteinExistence type="predicted"/>
<dbReference type="InterPro" id="IPR006311">
    <property type="entry name" value="TAT_signal"/>
</dbReference>
<dbReference type="InterPro" id="IPR000639">
    <property type="entry name" value="Epox_hydrolase-like"/>
</dbReference>
<gene>
    <name evidence="3" type="ORF">SAMN05216270_107130</name>
</gene>
<keyword evidence="4" id="KW-1185">Reference proteome</keyword>
<dbReference type="STRING" id="58114.SAMN05216270_107130"/>
<dbReference type="Pfam" id="PF00561">
    <property type="entry name" value="Abhydrolase_1"/>
    <property type="match status" value="1"/>
</dbReference>
<name>A0A1G6XFI8_9ACTN</name>
<dbReference type="GO" id="GO:0016787">
    <property type="term" value="F:hydrolase activity"/>
    <property type="evidence" value="ECO:0007669"/>
    <property type="project" value="UniProtKB-KW"/>
</dbReference>
<dbReference type="RefSeq" id="WP_091035359.1">
    <property type="nucleotide sequence ID" value="NZ_FNAD01000007.1"/>
</dbReference>
<dbReference type="PRINTS" id="PR00412">
    <property type="entry name" value="EPOXHYDRLASE"/>
</dbReference>
<dbReference type="OrthoDB" id="3507586at2"/>
<sequence length="350" mass="38335">MTTTPKRVTRRQALSAAAGLGAGTLLGIPLGTKITTTAEPSGEADGATSRYDDATRDDIEFNRLFEHRFDEVDGVSMHAVTGGQGPGMVLLHGWPQSWYAWRDVLPALARHHTVYAVDLPGLGDSTGTPTGFDKKTLATYVHSLVQDHLRLDRISLVAHDFGAGVGFQYAAQYPQSVHRYVHMDYPLPSTEHLPADQYRGFSWHMAFNSQPSIPERIVDDPDDVRDYLTEFYTQVAHGGSAFGGDRTEPPFSAARIDEYLRTYSRPEVLSNGFELYRSLGQDQIDNSAAPPIAVPTILLTAEGSLSNTEPTVAPLLDELRSAVEIPKAGHWLAEENAEAVVQEVLAFTTE</sequence>
<feature type="domain" description="AB hydrolase-1" evidence="2">
    <location>
        <begin position="88"/>
        <end position="336"/>
    </location>
</feature>
<evidence type="ECO:0000313" key="3">
    <source>
        <dbReference type="EMBL" id="SDD76573.1"/>
    </source>
</evidence>
<dbReference type="InterPro" id="IPR029058">
    <property type="entry name" value="AB_hydrolase_fold"/>
</dbReference>
<dbReference type="AlphaFoldDB" id="A0A1G6XFI8"/>
<dbReference type="PANTHER" id="PTHR43329">
    <property type="entry name" value="EPOXIDE HYDROLASE"/>
    <property type="match status" value="1"/>
</dbReference>
<protein>
    <submittedName>
        <fullName evidence="3">Pimeloyl-ACP methyl ester carboxylesterase</fullName>
    </submittedName>
</protein>